<accession>A0AB34KB15</accession>
<comment type="caution">
    <text evidence="1">The sequence shown here is derived from an EMBL/GenBank/DDBJ whole genome shotgun (WGS) entry which is preliminary data.</text>
</comment>
<name>A0AB34KB15_PRYPA</name>
<dbReference type="EMBL" id="JBGBPQ010000001">
    <property type="protein sequence ID" value="KAL1529719.1"/>
    <property type="molecule type" value="Genomic_DNA"/>
</dbReference>
<dbReference type="Proteomes" id="UP001515480">
    <property type="component" value="Unassembled WGS sequence"/>
</dbReference>
<keyword evidence="2" id="KW-1185">Reference proteome</keyword>
<sequence length="84" mass="8594">MVGAELEEGWEEGMVEEGEVGLKAGEPALVEEEMAPEPSVVVACTGEAATAKEEMEAVETGAVAMVQEVEGAVAAGDWAEATVD</sequence>
<dbReference type="AlphaFoldDB" id="A0AB34KB15"/>
<gene>
    <name evidence="1" type="ORF">AB1Y20_000656</name>
</gene>
<protein>
    <submittedName>
        <fullName evidence="1">Uncharacterized protein</fullName>
    </submittedName>
</protein>
<reference evidence="1 2" key="1">
    <citation type="journal article" date="2024" name="Science">
        <title>Giant polyketide synthase enzymes in the biosynthesis of giant marine polyether toxins.</title>
        <authorList>
            <person name="Fallon T.R."/>
            <person name="Shende V.V."/>
            <person name="Wierzbicki I.H."/>
            <person name="Pendleton A.L."/>
            <person name="Watervoot N.F."/>
            <person name="Auber R.P."/>
            <person name="Gonzalez D.J."/>
            <person name="Wisecaver J.H."/>
            <person name="Moore B.S."/>
        </authorList>
    </citation>
    <scope>NUCLEOTIDE SEQUENCE [LARGE SCALE GENOMIC DNA]</scope>
    <source>
        <strain evidence="1 2">12B1</strain>
    </source>
</reference>
<evidence type="ECO:0000313" key="1">
    <source>
        <dbReference type="EMBL" id="KAL1529719.1"/>
    </source>
</evidence>
<organism evidence="1 2">
    <name type="scientific">Prymnesium parvum</name>
    <name type="common">Toxic golden alga</name>
    <dbReference type="NCBI Taxonomy" id="97485"/>
    <lineage>
        <taxon>Eukaryota</taxon>
        <taxon>Haptista</taxon>
        <taxon>Haptophyta</taxon>
        <taxon>Prymnesiophyceae</taxon>
        <taxon>Prymnesiales</taxon>
        <taxon>Prymnesiaceae</taxon>
        <taxon>Prymnesium</taxon>
    </lineage>
</organism>
<evidence type="ECO:0000313" key="2">
    <source>
        <dbReference type="Proteomes" id="UP001515480"/>
    </source>
</evidence>
<proteinExistence type="predicted"/>